<evidence type="ECO:0000313" key="1">
    <source>
        <dbReference type="EMBL" id="CAF2140829.1"/>
    </source>
</evidence>
<proteinExistence type="predicted"/>
<reference evidence="1" key="1">
    <citation type="submission" date="2021-01" db="EMBL/GenBank/DDBJ databases">
        <authorList>
            <consortium name="Genoscope - CEA"/>
            <person name="William W."/>
        </authorList>
    </citation>
    <scope>NUCLEOTIDE SEQUENCE</scope>
</reference>
<accession>A0A816X2Q5</accession>
<protein>
    <submittedName>
        <fullName evidence="1">(rape) hypothetical protein</fullName>
    </submittedName>
</protein>
<sequence>MENNNSESPPCLILESFFSLVDEPIGVRVMPYNKPFAVRQILSTTDADEVKTPNDKVEPKD</sequence>
<organism evidence="1">
    <name type="scientific">Brassica napus</name>
    <name type="common">Rape</name>
    <dbReference type="NCBI Taxonomy" id="3708"/>
    <lineage>
        <taxon>Eukaryota</taxon>
        <taxon>Viridiplantae</taxon>
        <taxon>Streptophyta</taxon>
        <taxon>Embryophyta</taxon>
        <taxon>Tracheophyta</taxon>
        <taxon>Spermatophyta</taxon>
        <taxon>Magnoliopsida</taxon>
        <taxon>eudicotyledons</taxon>
        <taxon>Gunneridae</taxon>
        <taxon>Pentapetalae</taxon>
        <taxon>rosids</taxon>
        <taxon>malvids</taxon>
        <taxon>Brassicales</taxon>
        <taxon>Brassicaceae</taxon>
        <taxon>Brassiceae</taxon>
        <taxon>Brassica</taxon>
    </lineage>
</organism>
<name>A0A816X2Q5_BRANA</name>
<gene>
    <name evidence="1" type="ORF">DARMORV10_A02P22710.1</name>
</gene>
<dbReference type="Proteomes" id="UP001295469">
    <property type="component" value="Chromosome A02"/>
</dbReference>
<dbReference type="AlphaFoldDB" id="A0A816X2Q5"/>
<dbReference type="EMBL" id="HG994356">
    <property type="protein sequence ID" value="CAF2140829.1"/>
    <property type="molecule type" value="Genomic_DNA"/>
</dbReference>